<dbReference type="EMBL" id="JBHTAC010000027">
    <property type="protein sequence ID" value="MFC7245540.1"/>
    <property type="molecule type" value="Genomic_DNA"/>
</dbReference>
<dbReference type="Pfam" id="PF05448">
    <property type="entry name" value="AXE1"/>
    <property type="match status" value="1"/>
</dbReference>
<dbReference type="InterPro" id="IPR039069">
    <property type="entry name" value="CE7"/>
</dbReference>
<dbReference type="Gene3D" id="3.40.50.1820">
    <property type="entry name" value="alpha/beta hydrolase"/>
    <property type="match status" value="1"/>
</dbReference>
<proteinExistence type="predicted"/>
<evidence type="ECO:0000313" key="3">
    <source>
        <dbReference type="EMBL" id="MFC7245540.1"/>
    </source>
</evidence>
<feature type="domain" description="Acetyl xylan esterase" evidence="2">
    <location>
        <begin position="54"/>
        <end position="198"/>
    </location>
</feature>
<reference evidence="4" key="1">
    <citation type="journal article" date="2019" name="Int. J. Syst. Evol. Microbiol.">
        <title>The Global Catalogue of Microorganisms (GCM) 10K type strain sequencing project: providing services to taxonomists for standard genome sequencing and annotation.</title>
        <authorList>
            <consortium name="The Broad Institute Genomics Platform"/>
            <consortium name="The Broad Institute Genome Sequencing Center for Infectious Disease"/>
            <person name="Wu L."/>
            <person name="Ma J."/>
        </authorList>
    </citation>
    <scope>NUCLEOTIDE SEQUENCE [LARGE SCALE GENOMIC DNA]</scope>
    <source>
        <strain evidence="4">CGMCC 1.9106</strain>
    </source>
</reference>
<accession>A0ABW2H008</accession>
<dbReference type="Proteomes" id="UP001596392">
    <property type="component" value="Unassembled WGS sequence"/>
</dbReference>
<feature type="region of interest" description="Disordered" evidence="1">
    <location>
        <begin position="1"/>
        <end position="49"/>
    </location>
</feature>
<protein>
    <submittedName>
        <fullName evidence="3">Acetylxylan esterase</fullName>
    </submittedName>
</protein>
<keyword evidence="4" id="KW-1185">Reference proteome</keyword>
<dbReference type="SUPFAM" id="SSF53474">
    <property type="entry name" value="alpha/beta-Hydrolases"/>
    <property type="match status" value="1"/>
</dbReference>
<evidence type="ECO:0000256" key="1">
    <source>
        <dbReference type="SAM" id="MobiDB-lite"/>
    </source>
</evidence>
<feature type="compositionally biased region" description="Low complexity" evidence="1">
    <location>
        <begin position="8"/>
        <end position="21"/>
    </location>
</feature>
<sequence>MTARRAGPSSPQSADPSSSCPRAPPDLSSNAPAGSSSPPRNAPGYRRRRWRRRNVVDAGRVAVAGSSQGGALALAAAGLLPGLAAALVDVPFLAGIGHALQSATEGPYLEIIRYLAMHPGDEHAALRTLSYMDGCGFAARADAPALFSVGLMDPVCPPAGVDAAFLTYRGAKTLEVYRYGGHEGGHRAHEQKQLRWLRDAFGQPRPQLPVRLPGPTAG</sequence>
<dbReference type="RefSeq" id="WP_376808454.1">
    <property type="nucleotide sequence ID" value="NZ_JBHTAC010000027.1"/>
</dbReference>
<dbReference type="InterPro" id="IPR029058">
    <property type="entry name" value="AB_hydrolase_fold"/>
</dbReference>
<dbReference type="PANTHER" id="PTHR40111">
    <property type="entry name" value="CEPHALOSPORIN-C DEACETYLASE"/>
    <property type="match status" value="1"/>
</dbReference>
<name>A0ABW2H008_9ACTN</name>
<feature type="compositionally biased region" description="Low complexity" evidence="1">
    <location>
        <begin position="28"/>
        <end position="44"/>
    </location>
</feature>
<evidence type="ECO:0000259" key="2">
    <source>
        <dbReference type="Pfam" id="PF05448"/>
    </source>
</evidence>
<evidence type="ECO:0000313" key="4">
    <source>
        <dbReference type="Proteomes" id="UP001596392"/>
    </source>
</evidence>
<gene>
    <name evidence="3" type="ORF">ACFQO7_23950</name>
</gene>
<dbReference type="InterPro" id="IPR008391">
    <property type="entry name" value="AXE1_dom"/>
</dbReference>
<organism evidence="3 4">
    <name type="scientific">Catellatospora aurea</name>
    <dbReference type="NCBI Taxonomy" id="1337874"/>
    <lineage>
        <taxon>Bacteria</taxon>
        <taxon>Bacillati</taxon>
        <taxon>Actinomycetota</taxon>
        <taxon>Actinomycetes</taxon>
        <taxon>Micromonosporales</taxon>
        <taxon>Micromonosporaceae</taxon>
        <taxon>Catellatospora</taxon>
    </lineage>
</organism>
<dbReference type="PANTHER" id="PTHR40111:SF1">
    <property type="entry name" value="CEPHALOSPORIN-C DEACETYLASE"/>
    <property type="match status" value="1"/>
</dbReference>
<comment type="caution">
    <text evidence="3">The sequence shown here is derived from an EMBL/GenBank/DDBJ whole genome shotgun (WGS) entry which is preliminary data.</text>
</comment>